<dbReference type="HOGENOM" id="CLU_1686281_0_0_1"/>
<dbReference type="EMBL" id="KL198052">
    <property type="protein sequence ID" value="KDQ12166.1"/>
    <property type="molecule type" value="Genomic_DNA"/>
</dbReference>
<sequence length="156" mass="17445">MSAISPDRPEWFFSVPRVLSRSLTGGAKWSLVVLGVESGASSLVCWDRSSCRARMLRPIILYATNCTSNVCRQGMMDERPSLRKSNGIQSMVGHYSRRRRSARVGSGLLVFNAAGQRALRIYVSRWKVDRVRSSGKKSEFGLLDSETSRRENSVSL</sequence>
<keyword evidence="2" id="KW-1185">Reference proteome</keyword>
<protein>
    <submittedName>
        <fullName evidence="1">Uncharacterized protein</fullName>
    </submittedName>
</protein>
<organism evidence="1 2">
    <name type="scientific">Botryobasidium botryosum (strain FD-172 SS1)</name>
    <dbReference type="NCBI Taxonomy" id="930990"/>
    <lineage>
        <taxon>Eukaryota</taxon>
        <taxon>Fungi</taxon>
        <taxon>Dikarya</taxon>
        <taxon>Basidiomycota</taxon>
        <taxon>Agaricomycotina</taxon>
        <taxon>Agaricomycetes</taxon>
        <taxon>Cantharellales</taxon>
        <taxon>Botryobasidiaceae</taxon>
        <taxon>Botryobasidium</taxon>
    </lineage>
</organism>
<accession>A0A067MKQ8</accession>
<proteinExistence type="predicted"/>
<reference evidence="2" key="1">
    <citation type="journal article" date="2014" name="Proc. Natl. Acad. Sci. U.S.A.">
        <title>Extensive sampling of basidiomycete genomes demonstrates inadequacy of the white-rot/brown-rot paradigm for wood decay fungi.</title>
        <authorList>
            <person name="Riley R."/>
            <person name="Salamov A.A."/>
            <person name="Brown D.W."/>
            <person name="Nagy L.G."/>
            <person name="Floudas D."/>
            <person name="Held B.W."/>
            <person name="Levasseur A."/>
            <person name="Lombard V."/>
            <person name="Morin E."/>
            <person name="Otillar R."/>
            <person name="Lindquist E.A."/>
            <person name="Sun H."/>
            <person name="LaButti K.M."/>
            <person name="Schmutz J."/>
            <person name="Jabbour D."/>
            <person name="Luo H."/>
            <person name="Baker S.E."/>
            <person name="Pisabarro A.G."/>
            <person name="Walton J.D."/>
            <person name="Blanchette R.A."/>
            <person name="Henrissat B."/>
            <person name="Martin F."/>
            <person name="Cullen D."/>
            <person name="Hibbett D.S."/>
            <person name="Grigoriev I.V."/>
        </authorList>
    </citation>
    <scope>NUCLEOTIDE SEQUENCE [LARGE SCALE GENOMIC DNA]</scope>
    <source>
        <strain evidence="2">FD-172 SS1</strain>
    </source>
</reference>
<dbReference type="Proteomes" id="UP000027195">
    <property type="component" value="Unassembled WGS sequence"/>
</dbReference>
<evidence type="ECO:0000313" key="1">
    <source>
        <dbReference type="EMBL" id="KDQ12166.1"/>
    </source>
</evidence>
<gene>
    <name evidence="1" type="ORF">BOTBODRAFT_425831</name>
</gene>
<dbReference type="InParanoid" id="A0A067MKQ8"/>
<evidence type="ECO:0000313" key="2">
    <source>
        <dbReference type="Proteomes" id="UP000027195"/>
    </source>
</evidence>
<dbReference type="AlphaFoldDB" id="A0A067MKQ8"/>
<name>A0A067MKQ8_BOTB1</name>